<name>A0A6J4P3D2_9ACTN</name>
<reference evidence="2" key="1">
    <citation type="submission" date="2020-02" db="EMBL/GenBank/DDBJ databases">
        <authorList>
            <person name="Meier V. D."/>
        </authorList>
    </citation>
    <scope>NUCLEOTIDE SEQUENCE</scope>
    <source>
        <strain evidence="2">AVDCRST_MAG55</strain>
    </source>
</reference>
<dbReference type="InterPro" id="IPR023393">
    <property type="entry name" value="START-like_dom_sf"/>
</dbReference>
<dbReference type="SUPFAM" id="SSF55961">
    <property type="entry name" value="Bet v1-like"/>
    <property type="match status" value="1"/>
</dbReference>
<organism evidence="2">
    <name type="scientific">uncultured Rubrobacteraceae bacterium</name>
    <dbReference type="NCBI Taxonomy" id="349277"/>
    <lineage>
        <taxon>Bacteria</taxon>
        <taxon>Bacillati</taxon>
        <taxon>Actinomycetota</taxon>
        <taxon>Rubrobacteria</taxon>
        <taxon>Rubrobacterales</taxon>
        <taxon>Rubrobacteraceae</taxon>
        <taxon>environmental samples</taxon>
    </lineage>
</organism>
<dbReference type="EMBL" id="CADCUZ010000033">
    <property type="protein sequence ID" value="CAA9403279.1"/>
    <property type="molecule type" value="Genomic_DNA"/>
</dbReference>
<protein>
    <recommendedName>
        <fullName evidence="1">Coenzyme Q-binding protein COQ10 START domain-containing protein</fullName>
    </recommendedName>
</protein>
<dbReference type="InterPro" id="IPR005031">
    <property type="entry name" value="COQ10_START"/>
</dbReference>
<proteinExistence type="predicted"/>
<dbReference type="Gene3D" id="3.30.530.20">
    <property type="match status" value="1"/>
</dbReference>
<gene>
    <name evidence="2" type="ORF">AVDCRST_MAG55-804</name>
</gene>
<accession>A0A6J4P3D2</accession>
<evidence type="ECO:0000259" key="1">
    <source>
        <dbReference type="Pfam" id="PF03364"/>
    </source>
</evidence>
<sequence length="86" mass="9712">MAVEVFAPVTPEHFYEAVLDVRGFPAWVPGVRRVEALSGEGKIGMAFEWEVSFLGFWRWVVSVLEEAVAPLNLRWSYDGPVEGWGE</sequence>
<feature type="domain" description="Coenzyme Q-binding protein COQ10 START" evidence="1">
    <location>
        <begin position="8"/>
        <end position="60"/>
    </location>
</feature>
<evidence type="ECO:0000313" key="2">
    <source>
        <dbReference type="EMBL" id="CAA9403279.1"/>
    </source>
</evidence>
<dbReference type="Pfam" id="PF03364">
    <property type="entry name" value="Polyketide_cyc"/>
    <property type="match status" value="1"/>
</dbReference>
<dbReference type="AlphaFoldDB" id="A0A6J4P3D2"/>